<keyword evidence="2" id="KW-1133">Transmembrane helix</keyword>
<evidence type="ECO:0008006" key="6">
    <source>
        <dbReference type="Google" id="ProtNLM"/>
    </source>
</evidence>
<feature type="region of interest" description="Disordered" evidence="1">
    <location>
        <begin position="527"/>
        <end position="550"/>
    </location>
</feature>
<evidence type="ECO:0000313" key="5">
    <source>
        <dbReference type="Proteomes" id="UP000823890"/>
    </source>
</evidence>
<keyword evidence="2" id="KW-0472">Membrane</keyword>
<feature type="signal peptide" evidence="3">
    <location>
        <begin position="1"/>
        <end position="35"/>
    </location>
</feature>
<feature type="region of interest" description="Disordered" evidence="1">
    <location>
        <begin position="170"/>
        <end position="243"/>
    </location>
</feature>
<keyword evidence="3" id="KW-0732">Signal</keyword>
<accession>A0A9D2NM09</accession>
<name>A0A9D2NM09_9FIRM</name>
<reference evidence="4" key="2">
    <citation type="submission" date="2021-04" db="EMBL/GenBank/DDBJ databases">
        <authorList>
            <person name="Gilroy R."/>
        </authorList>
    </citation>
    <scope>NUCLEOTIDE SEQUENCE</scope>
    <source>
        <strain evidence="4">ChiW19-954</strain>
    </source>
</reference>
<comment type="caution">
    <text evidence="4">The sequence shown here is derived from an EMBL/GenBank/DDBJ whole genome shotgun (WGS) entry which is preliminary data.</text>
</comment>
<feature type="compositionally biased region" description="Gly residues" evidence="1">
    <location>
        <begin position="233"/>
        <end position="242"/>
    </location>
</feature>
<gene>
    <name evidence="4" type="ORF">H9758_06285</name>
</gene>
<keyword evidence="2" id="KW-0812">Transmembrane</keyword>
<evidence type="ECO:0000256" key="3">
    <source>
        <dbReference type="SAM" id="SignalP"/>
    </source>
</evidence>
<feature type="transmembrane region" description="Helical" evidence="2">
    <location>
        <begin position="501"/>
        <end position="520"/>
    </location>
</feature>
<dbReference type="Proteomes" id="UP000823890">
    <property type="component" value="Unassembled WGS sequence"/>
</dbReference>
<proteinExistence type="predicted"/>
<evidence type="ECO:0000256" key="2">
    <source>
        <dbReference type="SAM" id="Phobius"/>
    </source>
</evidence>
<dbReference type="AlphaFoldDB" id="A0A9D2NM09"/>
<organism evidence="4 5">
    <name type="scientific">Candidatus Mediterraneibacter faecipullorum</name>
    <dbReference type="NCBI Taxonomy" id="2838670"/>
    <lineage>
        <taxon>Bacteria</taxon>
        <taxon>Bacillati</taxon>
        <taxon>Bacillota</taxon>
        <taxon>Clostridia</taxon>
        <taxon>Lachnospirales</taxon>
        <taxon>Lachnospiraceae</taxon>
        <taxon>Mediterraneibacter</taxon>
    </lineage>
</organism>
<evidence type="ECO:0000313" key="4">
    <source>
        <dbReference type="EMBL" id="HJC34189.1"/>
    </source>
</evidence>
<protein>
    <recommendedName>
        <fullName evidence="6">CARDB domain-containing protein</fullName>
    </recommendedName>
</protein>
<feature type="compositionally biased region" description="Basic and acidic residues" evidence="1">
    <location>
        <begin position="538"/>
        <end position="550"/>
    </location>
</feature>
<dbReference type="PANTHER" id="PTHR35902">
    <property type="entry name" value="S-LAYER DOMAIN-LIKE PROTEIN-RELATED"/>
    <property type="match status" value="1"/>
</dbReference>
<evidence type="ECO:0000256" key="1">
    <source>
        <dbReference type="SAM" id="MobiDB-lite"/>
    </source>
</evidence>
<reference evidence="4" key="1">
    <citation type="journal article" date="2021" name="PeerJ">
        <title>Extensive microbial diversity within the chicken gut microbiome revealed by metagenomics and culture.</title>
        <authorList>
            <person name="Gilroy R."/>
            <person name="Ravi A."/>
            <person name="Getino M."/>
            <person name="Pursley I."/>
            <person name="Horton D.L."/>
            <person name="Alikhan N.F."/>
            <person name="Baker D."/>
            <person name="Gharbi K."/>
            <person name="Hall N."/>
            <person name="Watson M."/>
            <person name="Adriaenssens E.M."/>
            <person name="Foster-Nyarko E."/>
            <person name="Jarju S."/>
            <person name="Secka A."/>
            <person name="Antonio M."/>
            <person name="Oren A."/>
            <person name="Chaudhuri R.R."/>
            <person name="La Ragione R."/>
            <person name="Hildebrand F."/>
            <person name="Pallen M.J."/>
        </authorList>
    </citation>
    <scope>NUCLEOTIDE SEQUENCE</scope>
    <source>
        <strain evidence="4">ChiW19-954</strain>
    </source>
</reference>
<sequence length="550" mass="59183">MRWRRKGMKQLKRAGAMLLCMIFAICMLMPMGARAEEEGTQGTKVLNQITLSVGDEQKTPVYKAGEKAELKINVLNKGNMDAQNVTIAPVISSTDEWPFDMEQLNYEQSLGTIPSGSKMTATWGGGDDKLTVRSDVTGKSYKLTFRLTYDDGEKLYETDRYVFVKTEAKKNTSGSENTDKGEGGSQSGGPTDKGDGGNTGKDQTNSGGADGSVPSSGGDVYDGGIYNSDPVPTGGGSSGSGDGSVPRVIVTGFDTDPGTVKAGSNFKLVIHLKNTSKKTAVKNMLFDLQAPASGTDEAAEAPAFLPVSGSSSIYLEGIPADGTKDISIDLNSRADLIQKPYSITMTMKYEDGNATQFEGESSLAIPVTQEARFEFSEIKIMPDTVAVYEEANITCSLYNLGRVKMYNVKAKFEGDAIEGEEQFIGNLESGATGTVDSIVTAVAESYEESNCKLVLTYEDDSGKEYSVEQPFTMTVTAEMEPAEMEMMTDIPEETGSPAGPVIAIIAVVAVAAAVVTVVVLKRRKKRIQSSEEEELFDEVERFTEDERRQP</sequence>
<dbReference type="EMBL" id="DWWO01000079">
    <property type="protein sequence ID" value="HJC34189.1"/>
    <property type="molecule type" value="Genomic_DNA"/>
</dbReference>
<feature type="chain" id="PRO_5038409830" description="CARDB domain-containing protein" evidence="3">
    <location>
        <begin position="36"/>
        <end position="550"/>
    </location>
</feature>